<feature type="region of interest" description="Disordered" evidence="1">
    <location>
        <begin position="19"/>
        <end position="44"/>
    </location>
</feature>
<dbReference type="InterPro" id="IPR019546">
    <property type="entry name" value="TAT_signal_bac_arc"/>
</dbReference>
<protein>
    <submittedName>
        <fullName evidence="2">Twin-arginine translocation signal domain-containing protein</fullName>
    </submittedName>
</protein>
<evidence type="ECO:0000313" key="3">
    <source>
        <dbReference type="Proteomes" id="UP001057520"/>
    </source>
</evidence>
<dbReference type="EMBL" id="CP096040">
    <property type="protein sequence ID" value="USQ98320.1"/>
    <property type="molecule type" value="Genomic_DNA"/>
</dbReference>
<evidence type="ECO:0000256" key="1">
    <source>
        <dbReference type="SAM" id="MobiDB-lite"/>
    </source>
</evidence>
<gene>
    <name evidence="2" type="ORF">MZV50_12575</name>
</gene>
<accession>A0ABY5A0N7</accession>
<dbReference type="Proteomes" id="UP001057520">
    <property type="component" value="Chromosome"/>
</dbReference>
<dbReference type="PROSITE" id="PS51318">
    <property type="entry name" value="TAT"/>
    <property type="match status" value="1"/>
</dbReference>
<feature type="compositionally biased region" description="Low complexity" evidence="1">
    <location>
        <begin position="19"/>
        <end position="33"/>
    </location>
</feature>
<reference evidence="2 3" key="1">
    <citation type="submission" date="2022-04" db="EMBL/GenBank/DDBJ databases">
        <title>Genome sequence of soybean root-associated Caulobacter segnis RL271.</title>
        <authorList>
            <person name="Longley R."/>
            <person name="Bonito G."/>
            <person name="Trigodet F."/>
            <person name="Crosson S."/>
            <person name="Fiebig A."/>
        </authorList>
    </citation>
    <scope>NUCLEOTIDE SEQUENCE [LARGE SCALE GENOMIC DNA]</scope>
    <source>
        <strain evidence="2 3">RL271</strain>
    </source>
</reference>
<keyword evidence="3" id="KW-1185">Reference proteome</keyword>
<evidence type="ECO:0000313" key="2">
    <source>
        <dbReference type="EMBL" id="USQ98320.1"/>
    </source>
</evidence>
<dbReference type="InterPro" id="IPR006311">
    <property type="entry name" value="TAT_signal"/>
</dbReference>
<dbReference type="NCBIfam" id="TIGR01409">
    <property type="entry name" value="TAT_signal_seq"/>
    <property type="match status" value="1"/>
</dbReference>
<organism evidence="2 3">
    <name type="scientific">Caulobacter segnis</name>
    <dbReference type="NCBI Taxonomy" id="88688"/>
    <lineage>
        <taxon>Bacteria</taxon>
        <taxon>Pseudomonadati</taxon>
        <taxon>Pseudomonadota</taxon>
        <taxon>Alphaproteobacteria</taxon>
        <taxon>Caulobacterales</taxon>
        <taxon>Caulobacteraceae</taxon>
        <taxon>Caulobacter</taxon>
    </lineage>
</organism>
<name>A0ABY5A0N7_9CAUL</name>
<proteinExistence type="predicted"/>
<sequence length="44" mass="4557">MTGPSRRTALKSGAALGAAALASPPWPSRPARLGWPPSRSRRCG</sequence>